<dbReference type="CDD" id="cd00121">
    <property type="entry name" value="MATH"/>
    <property type="match status" value="2"/>
</dbReference>
<protein>
    <recommendedName>
        <fullName evidence="2">MATH domain-containing protein</fullName>
    </recommendedName>
</protein>
<organism evidence="3 4">
    <name type="scientific">Eucalyptus globulus</name>
    <name type="common">Tasmanian blue gum</name>
    <dbReference type="NCBI Taxonomy" id="34317"/>
    <lineage>
        <taxon>Eukaryota</taxon>
        <taxon>Viridiplantae</taxon>
        <taxon>Streptophyta</taxon>
        <taxon>Embryophyta</taxon>
        <taxon>Tracheophyta</taxon>
        <taxon>Spermatophyta</taxon>
        <taxon>Magnoliopsida</taxon>
        <taxon>eudicotyledons</taxon>
        <taxon>Gunneridae</taxon>
        <taxon>Pentapetalae</taxon>
        <taxon>rosids</taxon>
        <taxon>malvids</taxon>
        <taxon>Myrtales</taxon>
        <taxon>Myrtaceae</taxon>
        <taxon>Myrtoideae</taxon>
        <taxon>Eucalypteae</taxon>
        <taxon>Eucalyptus</taxon>
    </lineage>
</organism>
<evidence type="ECO:0000256" key="1">
    <source>
        <dbReference type="SAM" id="MobiDB-lite"/>
    </source>
</evidence>
<dbReference type="Gene3D" id="2.60.210.10">
    <property type="entry name" value="Apoptosis, Tumor Necrosis Factor Receptor Associated Protein 2, Chain A"/>
    <property type="match status" value="2"/>
</dbReference>
<evidence type="ECO:0000313" key="4">
    <source>
        <dbReference type="Proteomes" id="UP001634007"/>
    </source>
</evidence>
<evidence type="ECO:0000259" key="2">
    <source>
        <dbReference type="PROSITE" id="PS50144"/>
    </source>
</evidence>
<dbReference type="SUPFAM" id="SSF49599">
    <property type="entry name" value="TRAF domain-like"/>
    <property type="match status" value="2"/>
</dbReference>
<comment type="caution">
    <text evidence="3">The sequence shown here is derived from an EMBL/GenBank/DDBJ whole genome shotgun (WGS) entry which is preliminary data.</text>
</comment>
<gene>
    <name evidence="3" type="ORF">ACJRO7_006482</name>
</gene>
<reference evidence="3 4" key="1">
    <citation type="submission" date="2024-11" db="EMBL/GenBank/DDBJ databases">
        <title>Chromosome-level genome assembly of Eucalyptus globulus Labill. provides insights into its genome evolution.</title>
        <authorList>
            <person name="Li X."/>
        </authorList>
    </citation>
    <scope>NUCLEOTIDE SEQUENCE [LARGE SCALE GENOMIC DNA]</scope>
    <source>
        <strain evidence="3">CL2024</strain>
        <tissue evidence="3">Fresh tender leaves</tissue>
    </source>
</reference>
<sequence length="326" mass="37528">MPKRTREAKDSNAAEVGNEREERTTETRKIPPAHYAFKFEYFSLSSKNDITMYETNEFEVGDQKWQLILYPNGDRSRKGEDHMFPYLADSEANPLKVGWEINATVRFFVFDQIRDECLAKDAWRTLASYIAGKNWRFHAMKSKWGIPRFMPLKAFINPPNGYLVDYNCMFRVEVFVEKSLGLGECLTLKASPKSVSHEWKISKFSTLVNDCYSEVFTAGSHEWKVRLFPWGDGANRGQSLSMFLVLVDADKLASGQKVNTRFTFRLVHRNNVVHFQAASPNWFSSSDTSWGWSTFMPLKMVRECLKDDSCVIETEVTVLGTVSKLP</sequence>
<accession>A0ABD3IM89</accession>
<dbReference type="PROSITE" id="PS50144">
    <property type="entry name" value="MATH"/>
    <property type="match status" value="2"/>
</dbReference>
<dbReference type="InterPro" id="IPR008974">
    <property type="entry name" value="TRAF-like"/>
</dbReference>
<dbReference type="AlphaFoldDB" id="A0ABD3IM89"/>
<dbReference type="Pfam" id="PF22486">
    <property type="entry name" value="MATH_2"/>
    <property type="match status" value="2"/>
</dbReference>
<dbReference type="InterPro" id="IPR002083">
    <property type="entry name" value="MATH/TRAF_dom"/>
</dbReference>
<feature type="region of interest" description="Disordered" evidence="1">
    <location>
        <begin position="1"/>
        <end position="27"/>
    </location>
</feature>
<keyword evidence="4" id="KW-1185">Reference proteome</keyword>
<name>A0ABD3IM89_EUCGL</name>
<feature type="domain" description="MATH" evidence="2">
    <location>
        <begin position="194"/>
        <end position="316"/>
    </location>
</feature>
<evidence type="ECO:0000313" key="3">
    <source>
        <dbReference type="EMBL" id="KAL3714573.1"/>
    </source>
</evidence>
<dbReference type="PANTHER" id="PTHR46162">
    <property type="entry name" value="TRAF-LIKE FAMILY PROTEIN"/>
    <property type="match status" value="1"/>
</dbReference>
<dbReference type="EMBL" id="JBJKBG010000011">
    <property type="protein sequence ID" value="KAL3714573.1"/>
    <property type="molecule type" value="Genomic_DNA"/>
</dbReference>
<dbReference type="Proteomes" id="UP001634007">
    <property type="component" value="Unassembled WGS sequence"/>
</dbReference>
<proteinExistence type="predicted"/>
<dbReference type="PANTHER" id="PTHR46162:SF65">
    <property type="entry name" value="F9D12.8 PROTEIN-RELATED"/>
    <property type="match status" value="1"/>
</dbReference>
<dbReference type="SMART" id="SM00061">
    <property type="entry name" value="MATH"/>
    <property type="match status" value="2"/>
</dbReference>
<feature type="domain" description="MATH" evidence="2">
    <location>
        <begin position="32"/>
        <end position="174"/>
    </location>
</feature>